<proteinExistence type="predicted"/>
<dbReference type="OrthoDB" id="119951at2"/>
<dbReference type="InterPro" id="IPR006311">
    <property type="entry name" value="TAT_signal"/>
</dbReference>
<organism evidence="3 4">
    <name type="scientific">Rhodopila globiformis</name>
    <name type="common">Rhodopseudomonas globiformis</name>
    <dbReference type="NCBI Taxonomy" id="1071"/>
    <lineage>
        <taxon>Bacteria</taxon>
        <taxon>Pseudomonadati</taxon>
        <taxon>Pseudomonadota</taxon>
        <taxon>Alphaproteobacteria</taxon>
        <taxon>Acetobacterales</taxon>
        <taxon>Acetobacteraceae</taxon>
        <taxon>Rhodopila</taxon>
    </lineage>
</organism>
<evidence type="ECO:0000313" key="3">
    <source>
        <dbReference type="EMBL" id="PPQ35742.1"/>
    </source>
</evidence>
<feature type="chain" id="PRO_5015523394" description="Beta-lactamase-related domain-containing protein" evidence="1">
    <location>
        <begin position="30"/>
        <end position="484"/>
    </location>
</feature>
<dbReference type="SUPFAM" id="SSF56601">
    <property type="entry name" value="beta-lactamase/transpeptidase-like"/>
    <property type="match status" value="1"/>
</dbReference>
<reference evidence="3 4" key="1">
    <citation type="journal article" date="2018" name="Arch. Microbiol.">
        <title>New insights into the metabolic potential of the phototrophic purple bacterium Rhodopila globiformis DSM 161(T) from its draft genome sequence and evidence for a vanadium-dependent nitrogenase.</title>
        <authorList>
            <person name="Imhoff J.F."/>
            <person name="Rahn T."/>
            <person name="Kunzel S."/>
            <person name="Neulinger S.C."/>
        </authorList>
    </citation>
    <scope>NUCLEOTIDE SEQUENCE [LARGE SCALE GENOMIC DNA]</scope>
    <source>
        <strain evidence="3 4">DSM 161</strain>
    </source>
</reference>
<dbReference type="PANTHER" id="PTHR46825:SF9">
    <property type="entry name" value="BETA-LACTAMASE-RELATED DOMAIN-CONTAINING PROTEIN"/>
    <property type="match status" value="1"/>
</dbReference>
<comment type="caution">
    <text evidence="3">The sequence shown here is derived from an EMBL/GenBank/DDBJ whole genome shotgun (WGS) entry which is preliminary data.</text>
</comment>
<feature type="domain" description="Beta-lactamase-related" evidence="2">
    <location>
        <begin position="40"/>
        <end position="363"/>
    </location>
</feature>
<keyword evidence="4" id="KW-1185">Reference proteome</keyword>
<dbReference type="InterPro" id="IPR001466">
    <property type="entry name" value="Beta-lactam-related"/>
</dbReference>
<dbReference type="Pfam" id="PF00144">
    <property type="entry name" value="Beta-lactamase"/>
    <property type="match status" value="1"/>
</dbReference>
<protein>
    <recommendedName>
        <fullName evidence="2">Beta-lactamase-related domain-containing protein</fullName>
    </recommendedName>
</protein>
<dbReference type="PROSITE" id="PS51318">
    <property type="entry name" value="TAT"/>
    <property type="match status" value="1"/>
</dbReference>
<sequence length="484" mass="51188">MPHNSGMISRRAVLAGMAAAGGGALAAHADQGGSSMFAQLDQKILQGMQDFSIPGVAVGVILGDTTYARGYGVTDLSNPRPVDTDTVFRIASSSKTFTGTTAMRLVDSGALSLDAPMTRYVPGFRPPAGDGPVTVRQLLNHTPGWLGYDYHDTGTDNHALARYVHDIRNLPQLTPVGQVFSYNNAAISAAGRVIERVTGKTYESSVQSLVLGPLGLTRSTFVAEDITDGNIATPHDIGSDGKAFASPDLLYLPRGCNPFGGLLSSVRDQLAYARFHLGDGRAASGERVMSEQSLQAMRSNPGPGGTLLVELEGFGVSWMLRPTAEGVNVVQHGGDLPGFHSGLMLVPDRRFAITMLTNCNSGPKLIDQVFAEDWALRLFAGLGNLPAVPRQLSAGELAAYEGQYTAQQIGFTGPPVDIVMQLAAADGGLQLTEVGAGGTTTMLTFYKDDFVLYGDTGLRANFLRDADGNVAWFRLGGRLLRHGG</sequence>
<dbReference type="Gene3D" id="3.40.710.10">
    <property type="entry name" value="DD-peptidase/beta-lactamase superfamily"/>
    <property type="match status" value="1"/>
</dbReference>
<feature type="signal peptide" evidence="1">
    <location>
        <begin position="1"/>
        <end position="29"/>
    </location>
</feature>
<dbReference type="Proteomes" id="UP000239724">
    <property type="component" value="Unassembled WGS sequence"/>
</dbReference>
<evidence type="ECO:0000259" key="2">
    <source>
        <dbReference type="Pfam" id="PF00144"/>
    </source>
</evidence>
<evidence type="ECO:0000313" key="4">
    <source>
        <dbReference type="Proteomes" id="UP000239724"/>
    </source>
</evidence>
<dbReference type="PANTHER" id="PTHR46825">
    <property type="entry name" value="D-ALANYL-D-ALANINE-CARBOXYPEPTIDASE/ENDOPEPTIDASE AMPH"/>
    <property type="match status" value="1"/>
</dbReference>
<accession>A0A2S6NKW8</accession>
<evidence type="ECO:0000256" key="1">
    <source>
        <dbReference type="SAM" id="SignalP"/>
    </source>
</evidence>
<dbReference type="AlphaFoldDB" id="A0A2S6NKW8"/>
<keyword evidence="1" id="KW-0732">Signal</keyword>
<gene>
    <name evidence="3" type="ORF">CCS01_06690</name>
</gene>
<dbReference type="InterPro" id="IPR050491">
    <property type="entry name" value="AmpC-like"/>
</dbReference>
<name>A0A2S6NKW8_RHOGL</name>
<dbReference type="InterPro" id="IPR012338">
    <property type="entry name" value="Beta-lactam/transpept-like"/>
</dbReference>
<dbReference type="EMBL" id="NHRY01000068">
    <property type="protein sequence ID" value="PPQ35742.1"/>
    <property type="molecule type" value="Genomic_DNA"/>
</dbReference>